<proteinExistence type="inferred from homology"/>
<dbReference type="InterPro" id="IPR047347">
    <property type="entry name" value="YvaQ-like_sensor"/>
</dbReference>
<evidence type="ECO:0000259" key="6">
    <source>
        <dbReference type="PROSITE" id="PS50111"/>
    </source>
</evidence>
<gene>
    <name evidence="7" type="ORF">CEJ45_12880</name>
</gene>
<dbReference type="InterPro" id="IPR004089">
    <property type="entry name" value="MCPsignal_dom"/>
</dbReference>
<keyword evidence="5" id="KW-1133">Transmembrane helix</keyword>
<reference evidence="7 8" key="1">
    <citation type="journal article" date="2010" name="Int. J. Syst. Evol. Microbiol.">
        <title>Reclassification of Herbaspirillum putei as a later heterotypic synonym of Herbaspirillum huttiense, with the description of H. huttiense subsp. huttiense subsp. nov. and H. huttiense subsp. putei subsp. nov., comb. nov., and description of Herbaspirillum aquaticum sp. nov.</title>
        <authorList>
            <person name="Dobritsa A.P."/>
            <person name="Reddy M.C."/>
            <person name="Samadpour M."/>
        </authorList>
    </citation>
    <scope>NUCLEOTIDE SEQUENCE [LARGE SCALE GENOMIC DNA]</scope>
    <source>
        <strain evidence="7 8">IEH 4430</strain>
    </source>
</reference>
<dbReference type="PRINTS" id="PR00260">
    <property type="entry name" value="CHEMTRNSDUCR"/>
</dbReference>
<organism evidence="7 8">
    <name type="scientific">Herbaspirillum aquaticum</name>
    <dbReference type="NCBI Taxonomy" id="568783"/>
    <lineage>
        <taxon>Bacteria</taxon>
        <taxon>Pseudomonadati</taxon>
        <taxon>Pseudomonadota</taxon>
        <taxon>Betaproteobacteria</taxon>
        <taxon>Burkholderiales</taxon>
        <taxon>Oxalobacteraceae</taxon>
        <taxon>Herbaspirillum</taxon>
    </lineage>
</organism>
<dbReference type="GO" id="GO:0007165">
    <property type="term" value="P:signal transduction"/>
    <property type="evidence" value="ECO:0007669"/>
    <property type="project" value="UniProtKB-KW"/>
</dbReference>
<evidence type="ECO:0000256" key="4">
    <source>
        <dbReference type="PROSITE-ProRule" id="PRU00284"/>
    </source>
</evidence>
<dbReference type="CDD" id="cd11386">
    <property type="entry name" value="MCP_signal"/>
    <property type="match status" value="1"/>
</dbReference>
<dbReference type="SMART" id="SM00283">
    <property type="entry name" value="MA"/>
    <property type="match status" value="1"/>
</dbReference>
<feature type="transmembrane region" description="Helical" evidence="5">
    <location>
        <begin position="13"/>
        <end position="36"/>
    </location>
</feature>
<dbReference type="PANTHER" id="PTHR43531:SF14">
    <property type="entry name" value="METHYL-ACCEPTING CHEMOTAXIS PROTEIN I-RELATED"/>
    <property type="match status" value="1"/>
</dbReference>
<dbReference type="GO" id="GO:0004888">
    <property type="term" value="F:transmembrane signaling receptor activity"/>
    <property type="evidence" value="ECO:0007669"/>
    <property type="project" value="InterPro"/>
</dbReference>
<keyword evidence="2" id="KW-0488">Methylation</keyword>
<dbReference type="Pfam" id="PF00015">
    <property type="entry name" value="MCPsignal"/>
    <property type="match status" value="1"/>
</dbReference>
<accession>A0A225ST48</accession>
<dbReference type="EMBL" id="NJGV01000010">
    <property type="protein sequence ID" value="OWY34372.1"/>
    <property type="molecule type" value="Genomic_DNA"/>
</dbReference>
<dbReference type="InterPro" id="IPR051310">
    <property type="entry name" value="MCP_chemotaxis"/>
</dbReference>
<dbReference type="FunFam" id="1.10.287.950:FF:000001">
    <property type="entry name" value="Methyl-accepting chemotaxis sensory transducer"/>
    <property type="match status" value="1"/>
</dbReference>
<feature type="domain" description="Methyl-accepting transducer" evidence="6">
    <location>
        <begin position="286"/>
        <end position="515"/>
    </location>
</feature>
<dbReference type="Proteomes" id="UP000214747">
    <property type="component" value="Unassembled WGS sequence"/>
</dbReference>
<dbReference type="InterPro" id="IPR004090">
    <property type="entry name" value="Chemotax_Me-accpt_rcpt"/>
</dbReference>
<evidence type="ECO:0000256" key="1">
    <source>
        <dbReference type="ARBA" id="ARBA00004370"/>
    </source>
</evidence>
<comment type="subcellular location">
    <subcellularLocation>
        <location evidence="1">Membrane</location>
    </subcellularLocation>
</comment>
<dbReference type="CDD" id="cd19411">
    <property type="entry name" value="MCP2201-like_sensor"/>
    <property type="match status" value="1"/>
</dbReference>
<sequence>MNSAHEKQKSLSVAVRLGLSFALVLAMMLVLTVVSISKVNAIEGSLTTVSENNNVKQRYAINFRGSVHDRAIALRDLTLVADSELKEVVALINRLDADYQQSAKPLDAIFSTQGAHAPNANERAALARIKAVEARTMPLVARIIALRTSGDTDGARRLMLAEAKPAFIDWLAAVNAFIDLQESMSQAESTKARSTARGFQAFMLVLLAAAMAAGALLAMLITRSIGRALGAEPDEVKQLALAVDRGELYHTVALRRVESGRRQSIMAALAEMSGNLRSTVSEVRDAAAGVASISAQIAAANGDLSARTEDQAASLEETASAMEQLTATVKQNDGHAREANQLARNASDIAKQGGAIVEEVVDTMAAINTSSRKIVDIIGVIDGIAFQTNILALNAAVEAARAGEQGRGFAVVATEVRNLAQRSAAAAKEIKQLIDASVNNVENGTRLVERAGETMEQIVASVQQVTDVMGEISSASHEQSLGIEEVHKAIALMDQVTQQNAALVEQAGAAVGSLQDQALHLTQAVGVFQLAPPSGLAAAPSATQEVPAAPATPVLALVPPAAPRLADVREHAHG</sequence>
<keyword evidence="8" id="KW-1185">Reference proteome</keyword>
<comment type="caution">
    <text evidence="7">The sequence shown here is derived from an EMBL/GenBank/DDBJ whole genome shotgun (WGS) entry which is preliminary data.</text>
</comment>
<protein>
    <submittedName>
        <fullName evidence="7">Methyl-accepting chemotaxis protein</fullName>
    </submittedName>
</protein>
<evidence type="ECO:0000256" key="3">
    <source>
        <dbReference type="ARBA" id="ARBA00029447"/>
    </source>
</evidence>
<keyword evidence="5" id="KW-0472">Membrane</keyword>
<dbReference type="Pfam" id="PF12729">
    <property type="entry name" value="4HB_MCP_1"/>
    <property type="match status" value="1"/>
</dbReference>
<dbReference type="SUPFAM" id="SSF58104">
    <property type="entry name" value="Methyl-accepting chemotaxis protein (MCP) signaling domain"/>
    <property type="match status" value="1"/>
</dbReference>
<evidence type="ECO:0000256" key="5">
    <source>
        <dbReference type="SAM" id="Phobius"/>
    </source>
</evidence>
<keyword evidence="5" id="KW-0812">Transmembrane</keyword>
<dbReference type="InterPro" id="IPR024478">
    <property type="entry name" value="HlyB_4HB_MCP"/>
</dbReference>
<dbReference type="Gene3D" id="1.10.287.950">
    <property type="entry name" value="Methyl-accepting chemotaxis protein"/>
    <property type="match status" value="1"/>
</dbReference>
<feature type="transmembrane region" description="Helical" evidence="5">
    <location>
        <begin position="201"/>
        <end position="221"/>
    </location>
</feature>
<keyword evidence="4" id="KW-0807">Transducer</keyword>
<evidence type="ECO:0000256" key="2">
    <source>
        <dbReference type="ARBA" id="ARBA00022481"/>
    </source>
</evidence>
<name>A0A225ST48_9BURK</name>
<dbReference type="AlphaFoldDB" id="A0A225ST48"/>
<dbReference type="GO" id="GO:0006935">
    <property type="term" value="P:chemotaxis"/>
    <property type="evidence" value="ECO:0007669"/>
    <property type="project" value="InterPro"/>
</dbReference>
<evidence type="ECO:0000313" key="7">
    <source>
        <dbReference type="EMBL" id="OWY34372.1"/>
    </source>
</evidence>
<comment type="similarity">
    <text evidence="3">Belongs to the methyl-accepting chemotaxis (MCP) protein family.</text>
</comment>
<dbReference type="PANTHER" id="PTHR43531">
    <property type="entry name" value="PROTEIN ICFG"/>
    <property type="match status" value="1"/>
</dbReference>
<dbReference type="RefSeq" id="WP_088755577.1">
    <property type="nucleotide sequence ID" value="NZ_NJGV01000010.1"/>
</dbReference>
<dbReference type="GO" id="GO:0005886">
    <property type="term" value="C:plasma membrane"/>
    <property type="evidence" value="ECO:0007669"/>
    <property type="project" value="TreeGrafter"/>
</dbReference>
<dbReference type="PROSITE" id="PS50111">
    <property type="entry name" value="CHEMOTAXIS_TRANSDUC_2"/>
    <property type="match status" value="1"/>
</dbReference>
<evidence type="ECO:0000313" key="8">
    <source>
        <dbReference type="Proteomes" id="UP000214747"/>
    </source>
</evidence>